<dbReference type="AlphaFoldDB" id="A0A9W4D4X0"/>
<comment type="caution">
    <text evidence="1">The sequence shown here is derived from an EMBL/GenBank/DDBJ whole genome shotgun (WGS) entry which is preliminary data.</text>
</comment>
<dbReference type="Proteomes" id="UP000683417">
    <property type="component" value="Unassembled WGS sequence"/>
</dbReference>
<dbReference type="EMBL" id="CAJHIT010000009">
    <property type="protein sequence ID" value="CAD6504820.1"/>
    <property type="molecule type" value="Genomic_DNA"/>
</dbReference>
<accession>A0A9W4D4X0</accession>
<evidence type="ECO:0000313" key="1">
    <source>
        <dbReference type="EMBL" id="CAD6504820.1"/>
    </source>
</evidence>
<name>A0A9W4D4X0_BLUGR</name>
<reference evidence="1" key="1">
    <citation type="submission" date="2020-10" db="EMBL/GenBank/DDBJ databases">
        <authorList>
            <person name="Muller C M."/>
        </authorList>
    </citation>
    <scope>NUCLEOTIDE SEQUENCE</scope>
    <source>
        <strain evidence="1">THUN-12</strain>
    </source>
</reference>
<proteinExistence type="predicted"/>
<organism evidence="1 2">
    <name type="scientific">Blumeria graminis f. sp. triticale</name>
    <dbReference type="NCBI Taxonomy" id="1689686"/>
    <lineage>
        <taxon>Eukaryota</taxon>
        <taxon>Fungi</taxon>
        <taxon>Dikarya</taxon>
        <taxon>Ascomycota</taxon>
        <taxon>Pezizomycotina</taxon>
        <taxon>Leotiomycetes</taxon>
        <taxon>Erysiphales</taxon>
        <taxon>Erysiphaceae</taxon>
        <taxon>Blumeria</taxon>
    </lineage>
</organism>
<evidence type="ECO:0000313" key="2">
    <source>
        <dbReference type="Proteomes" id="UP000683417"/>
    </source>
</evidence>
<sequence length="435" mass="49604">MFAQSLRTLQHSLDPEFQTDKFIQLKMIAACKNVSACKHACLTPPLTFSGFLNCLQSSITLYDKIHPKSSTGVFYTDHQFHRNAPQGITPRENSRGCSNTRYHNSNCYPSKSKYPSRHRSPSSSKSCIVCNKEGCWSNKHSKAEREEAFQHLQNQKNEYNKRYTQFFAKCGQPELAIPESIHLSQLMSDLNLPDSEDFNEVYFTRFGPINGKKYLTELNNEASLYALTSSTSNFKTRNPIFRYSDCEFFGIMIDTGAAKKSTVGHSQFLAFQKITNIQLDTTTAGAAKIQFGIGNTTSIGSMVIDAPFGSVEFHFLNADRPLLLSIADMDLHGVYLDNINNVLVSSTRRFPVTRRFGHLFLLWKTRLPSTTYKLGQNCFLTYTELRRLHRCLRHPAAHRLQQLLERSGHNDVYYEKIRKLTCFCKQCQKFGKSPG</sequence>
<gene>
    <name evidence="1" type="ORF">BGTH12_LOCUS6178</name>
</gene>
<protein>
    <submittedName>
        <fullName evidence="1">BgTH12-00323</fullName>
    </submittedName>
</protein>